<gene>
    <name evidence="2" type="ORF">EBN03_00140</name>
</gene>
<protein>
    <recommendedName>
        <fullName evidence="4">Linalool dehydratase/isomerase domain-containing protein</fullName>
    </recommendedName>
</protein>
<dbReference type="EMBL" id="RFFH01000001">
    <property type="protein sequence ID" value="RMI34836.1"/>
    <property type="molecule type" value="Genomic_DNA"/>
</dbReference>
<name>A0A3M2LCL7_9NOCA</name>
<keyword evidence="1" id="KW-1133">Transmembrane helix</keyword>
<dbReference type="AlphaFoldDB" id="A0A3M2LCL7"/>
<keyword evidence="1" id="KW-0472">Membrane</keyword>
<evidence type="ECO:0000313" key="3">
    <source>
        <dbReference type="Proteomes" id="UP000279275"/>
    </source>
</evidence>
<evidence type="ECO:0000256" key="1">
    <source>
        <dbReference type="SAM" id="Phobius"/>
    </source>
</evidence>
<keyword evidence="1" id="KW-0812">Transmembrane</keyword>
<dbReference type="Proteomes" id="UP000279275">
    <property type="component" value="Unassembled WGS sequence"/>
</dbReference>
<proteinExistence type="predicted"/>
<reference evidence="2 3" key="1">
    <citation type="submission" date="2018-10" db="EMBL/GenBank/DDBJ databases">
        <title>Isolation from cow dung.</title>
        <authorList>
            <person name="Ling L."/>
        </authorList>
    </citation>
    <scope>NUCLEOTIDE SEQUENCE [LARGE SCALE GENOMIC DNA]</scope>
    <source>
        <strain evidence="2 3">NEAU-LL90</strain>
    </source>
</reference>
<evidence type="ECO:0008006" key="4">
    <source>
        <dbReference type="Google" id="ProtNLM"/>
    </source>
</evidence>
<organism evidence="2 3">
    <name type="scientific">Nocardia stercoris</name>
    <dbReference type="NCBI Taxonomy" id="2483361"/>
    <lineage>
        <taxon>Bacteria</taxon>
        <taxon>Bacillati</taxon>
        <taxon>Actinomycetota</taxon>
        <taxon>Actinomycetes</taxon>
        <taxon>Mycobacteriales</taxon>
        <taxon>Nocardiaceae</taxon>
        <taxon>Nocardia</taxon>
    </lineage>
</organism>
<evidence type="ECO:0000313" key="2">
    <source>
        <dbReference type="EMBL" id="RMI34836.1"/>
    </source>
</evidence>
<feature type="transmembrane region" description="Helical" evidence="1">
    <location>
        <begin position="12"/>
        <end position="32"/>
    </location>
</feature>
<sequence length="384" mass="40358">MGDRPRQWRRLTAIVAAVVAAVVVVALLPAWWCGRDASAWYTGDPARVHGLAAELVAFEADDDRQRADGSGHELTGMWGLLAHQMTALGLAQVCLAHPEWRNQLAPVATRAAAKSLRPELREVFTTAWHEDGAAVPESSHGHAYLSYPALALGMARLVDPAFPPDLAATHDALIATLERRLLAAPTALLETYPGEAYPTDVAAVAGAIAVHGRATGTDHAAALAHWARQVRAIQIDPGTGLVVQRMGIDGHAHDAPRASGTGLAAYFAGFADRSVARQLATALFGQERDIAGFAAIHEYGHGYDGSGDMDSGPVVLGISVSATAFAFAPARVFGNRDLFTGLFRTTDLFGLPVSSGSRVRFANGGVIGNALLLAFLTSGPEVAK</sequence>
<accession>A0A3M2LCL7</accession>
<comment type="caution">
    <text evidence="2">The sequence shown here is derived from an EMBL/GenBank/DDBJ whole genome shotgun (WGS) entry which is preliminary data.</text>
</comment>
<keyword evidence="3" id="KW-1185">Reference proteome</keyword>